<dbReference type="Pfam" id="PF02668">
    <property type="entry name" value="TauD"/>
    <property type="match status" value="1"/>
</dbReference>
<comment type="similarity">
    <text evidence="2">Belongs to the TfdA dioxygenase family.</text>
</comment>
<dbReference type="OrthoDB" id="10257314at2759"/>
<dbReference type="VEuPathDB" id="FungiDB:Bcin01g01440"/>
<dbReference type="SUPFAM" id="SSF51197">
    <property type="entry name" value="Clavaminate synthase-like"/>
    <property type="match status" value="1"/>
</dbReference>
<evidence type="ECO:0000259" key="7">
    <source>
        <dbReference type="Pfam" id="PF02668"/>
    </source>
</evidence>
<keyword evidence="3" id="KW-0479">Metal-binding</keyword>
<dbReference type="Gene3D" id="3.60.130.10">
    <property type="entry name" value="Clavaminate synthase-like"/>
    <property type="match status" value="1"/>
</dbReference>
<accession>A0A384J498</accession>
<evidence type="ECO:0000256" key="3">
    <source>
        <dbReference type="ARBA" id="ARBA00022723"/>
    </source>
</evidence>
<keyword evidence="4" id="KW-0223">Dioxygenase</keyword>
<dbReference type="InterPro" id="IPR003819">
    <property type="entry name" value="TauD/TfdA-like"/>
</dbReference>
<dbReference type="GeneID" id="5436172"/>
<name>A0A384J498_BOTFB</name>
<reference evidence="8 9" key="2">
    <citation type="journal article" date="2012" name="Eukaryot. Cell">
        <title>Genome update of Botrytis cinerea strains B05.10 and T4.</title>
        <authorList>
            <person name="Staats M."/>
            <person name="van Kan J.A."/>
        </authorList>
    </citation>
    <scope>NUCLEOTIDE SEQUENCE [LARGE SCALE GENOMIC DNA]</scope>
    <source>
        <strain evidence="8 9">B05.10</strain>
    </source>
</reference>
<organism evidence="8 9">
    <name type="scientific">Botryotinia fuckeliana (strain B05.10)</name>
    <name type="common">Noble rot fungus</name>
    <name type="synonym">Botrytis cinerea</name>
    <dbReference type="NCBI Taxonomy" id="332648"/>
    <lineage>
        <taxon>Eukaryota</taxon>
        <taxon>Fungi</taxon>
        <taxon>Dikarya</taxon>
        <taxon>Ascomycota</taxon>
        <taxon>Pezizomycotina</taxon>
        <taxon>Leotiomycetes</taxon>
        <taxon>Helotiales</taxon>
        <taxon>Sclerotiniaceae</taxon>
        <taxon>Botrytis</taxon>
    </lineage>
</organism>
<evidence type="ECO:0000256" key="5">
    <source>
        <dbReference type="ARBA" id="ARBA00023002"/>
    </source>
</evidence>
<dbReference type="EMBL" id="CP009805">
    <property type="protein sequence ID" value="ATZ45346.1"/>
    <property type="molecule type" value="Genomic_DNA"/>
</dbReference>
<protein>
    <recommendedName>
        <fullName evidence="7">TauD/TfdA-like domain-containing protein</fullName>
    </recommendedName>
</protein>
<feature type="domain" description="TauD/TfdA-like" evidence="7">
    <location>
        <begin position="42"/>
        <end position="339"/>
    </location>
</feature>
<dbReference type="OMA" id="WIPPLSI"/>
<evidence type="ECO:0000256" key="2">
    <source>
        <dbReference type="ARBA" id="ARBA00005896"/>
    </source>
</evidence>
<dbReference type="RefSeq" id="XP_001555605.1">
    <property type="nucleotide sequence ID" value="XM_001555555.2"/>
</dbReference>
<evidence type="ECO:0000256" key="4">
    <source>
        <dbReference type="ARBA" id="ARBA00022964"/>
    </source>
</evidence>
<gene>
    <name evidence="8" type="ORF">BCIN_01g01440</name>
</gene>
<dbReference type="KEGG" id="bfu:BCIN_01g01440"/>
<reference evidence="8 9" key="3">
    <citation type="journal article" date="2017" name="Mol. Plant Pathol.">
        <title>A gapless genome sequence of the fungus Botrytis cinerea.</title>
        <authorList>
            <person name="Van Kan J.A."/>
            <person name="Stassen J.H."/>
            <person name="Mosbach A."/>
            <person name="Van Der Lee T.A."/>
            <person name="Faino L."/>
            <person name="Farmer A.D."/>
            <person name="Papasotiriou D.G."/>
            <person name="Zhou S."/>
            <person name="Seidl M.F."/>
            <person name="Cottam E."/>
            <person name="Edel D."/>
            <person name="Hahn M."/>
            <person name="Schwartz D.C."/>
            <person name="Dietrich R.A."/>
            <person name="Widdison S."/>
            <person name="Scalliet G."/>
        </authorList>
    </citation>
    <scope>NUCLEOTIDE SEQUENCE [LARGE SCALE GENOMIC DNA]</scope>
    <source>
        <strain evidence="8 9">B05.10</strain>
    </source>
</reference>
<dbReference type="GO" id="GO:0005737">
    <property type="term" value="C:cytoplasm"/>
    <property type="evidence" value="ECO:0007669"/>
    <property type="project" value="TreeGrafter"/>
</dbReference>
<evidence type="ECO:0000313" key="9">
    <source>
        <dbReference type="Proteomes" id="UP000001798"/>
    </source>
</evidence>
<dbReference type="GO" id="GO:0046872">
    <property type="term" value="F:metal ion binding"/>
    <property type="evidence" value="ECO:0007669"/>
    <property type="project" value="UniProtKB-KW"/>
</dbReference>
<sequence length="363" mass="40508">MAVSTTLTQTITSPAVTNYRPLVFQKHLYPLQLSGSLSRYQQRELTPLVGTAFDDLDLAKILQSGGQESDAIIRDLAITISQRGVCVFPGQKNLTVADQKLLCHRLGQLTTRPYTSGLNIHPLNQTELPDGTIDAELTTLARDPKKKLVQQAGFGKKEKKQSHSDGWHTDCSYENIPADYTMLHMKVTPASGGDTLFASAYEAYDLLSPSMAKMLERCQATFMPPGHRPENIVDRMWKGPRGAPENVGPELRATHPAVRTNPVTGWKSLYAMGHHLEAIEGLGDLENRMVLELLERLLVDNHQLQLRVKWEADDLVIWDNRAVYHCATFDYTAKRVGNRICGCGEKPYLDPRSSGRRYALGLN</sequence>
<keyword evidence="9" id="KW-1185">Reference proteome</keyword>
<evidence type="ECO:0000256" key="1">
    <source>
        <dbReference type="ARBA" id="ARBA00001954"/>
    </source>
</evidence>
<dbReference type="PANTHER" id="PTHR30468:SF10">
    <property type="entry name" value="TAUD_TFDA-LIKE DOMAIN-CONTAINING PROTEIN"/>
    <property type="match status" value="1"/>
</dbReference>
<dbReference type="GO" id="GO:0016706">
    <property type="term" value="F:2-oxoglutarate-dependent dioxygenase activity"/>
    <property type="evidence" value="ECO:0007669"/>
    <property type="project" value="TreeGrafter"/>
</dbReference>
<keyword evidence="5" id="KW-0560">Oxidoreductase</keyword>
<reference evidence="8 9" key="1">
    <citation type="journal article" date="2011" name="PLoS Genet.">
        <title>Genomic analysis of the necrotrophic fungal pathogens Sclerotinia sclerotiorum and Botrytis cinerea.</title>
        <authorList>
            <person name="Amselem J."/>
            <person name="Cuomo C.A."/>
            <person name="van Kan J.A."/>
            <person name="Viaud M."/>
            <person name="Benito E.P."/>
            <person name="Couloux A."/>
            <person name="Coutinho P.M."/>
            <person name="de Vries R.P."/>
            <person name="Dyer P.S."/>
            <person name="Fillinger S."/>
            <person name="Fournier E."/>
            <person name="Gout L."/>
            <person name="Hahn M."/>
            <person name="Kohn L."/>
            <person name="Lapalu N."/>
            <person name="Plummer K.M."/>
            <person name="Pradier J.M."/>
            <person name="Quevillon E."/>
            <person name="Sharon A."/>
            <person name="Simon A."/>
            <person name="ten Have A."/>
            <person name="Tudzynski B."/>
            <person name="Tudzynski P."/>
            <person name="Wincker P."/>
            <person name="Andrew M."/>
            <person name="Anthouard V."/>
            <person name="Beever R.E."/>
            <person name="Beffa R."/>
            <person name="Benoit I."/>
            <person name="Bouzid O."/>
            <person name="Brault B."/>
            <person name="Chen Z."/>
            <person name="Choquer M."/>
            <person name="Collemare J."/>
            <person name="Cotton P."/>
            <person name="Danchin E.G."/>
            <person name="Da Silva C."/>
            <person name="Gautier A."/>
            <person name="Giraud C."/>
            <person name="Giraud T."/>
            <person name="Gonzalez C."/>
            <person name="Grossetete S."/>
            <person name="Guldener U."/>
            <person name="Henrissat B."/>
            <person name="Howlett B.J."/>
            <person name="Kodira C."/>
            <person name="Kretschmer M."/>
            <person name="Lappartient A."/>
            <person name="Leroch M."/>
            <person name="Levis C."/>
            <person name="Mauceli E."/>
            <person name="Neuveglise C."/>
            <person name="Oeser B."/>
            <person name="Pearson M."/>
            <person name="Poulain J."/>
            <person name="Poussereau N."/>
            <person name="Quesneville H."/>
            <person name="Rascle C."/>
            <person name="Schumacher J."/>
            <person name="Segurens B."/>
            <person name="Sexton A."/>
            <person name="Silva E."/>
            <person name="Sirven C."/>
            <person name="Soanes D.M."/>
            <person name="Talbot N.J."/>
            <person name="Templeton M."/>
            <person name="Yandava C."/>
            <person name="Yarden O."/>
            <person name="Zeng Q."/>
            <person name="Rollins J.A."/>
            <person name="Lebrun M.H."/>
            <person name="Dickman M."/>
        </authorList>
    </citation>
    <scope>NUCLEOTIDE SEQUENCE [LARGE SCALE GENOMIC DNA]</scope>
    <source>
        <strain evidence="8 9">B05.10</strain>
    </source>
</reference>
<dbReference type="AlphaFoldDB" id="A0A384J498"/>
<dbReference type="PANTHER" id="PTHR30468">
    <property type="entry name" value="ALPHA-KETOGLUTARATE-DEPENDENT SULFONATE DIOXYGENASE"/>
    <property type="match status" value="1"/>
</dbReference>
<keyword evidence="6" id="KW-0408">Iron</keyword>
<comment type="cofactor">
    <cofactor evidence="1">
        <name>Fe(2+)</name>
        <dbReference type="ChEBI" id="CHEBI:29033"/>
    </cofactor>
</comment>
<evidence type="ECO:0000313" key="8">
    <source>
        <dbReference type="EMBL" id="ATZ45346.1"/>
    </source>
</evidence>
<proteinExistence type="inferred from homology"/>
<dbReference type="Proteomes" id="UP000001798">
    <property type="component" value="Chromosome 1"/>
</dbReference>
<evidence type="ECO:0000256" key="6">
    <source>
        <dbReference type="ARBA" id="ARBA00023004"/>
    </source>
</evidence>
<dbReference type="InterPro" id="IPR042098">
    <property type="entry name" value="TauD-like_sf"/>
</dbReference>
<dbReference type="InterPro" id="IPR051323">
    <property type="entry name" value="AtsK-like"/>
</dbReference>